<evidence type="ECO:0000256" key="4">
    <source>
        <dbReference type="ARBA" id="ARBA00022692"/>
    </source>
</evidence>
<evidence type="ECO:0000313" key="10">
    <source>
        <dbReference type="Proteomes" id="UP000646053"/>
    </source>
</evidence>
<evidence type="ECO:0000256" key="1">
    <source>
        <dbReference type="ARBA" id="ARBA00004651"/>
    </source>
</evidence>
<dbReference type="EC" id="3.4.22.-" evidence="9"/>
<feature type="transmembrane region" description="Helical" evidence="8">
    <location>
        <begin position="59"/>
        <end position="76"/>
    </location>
</feature>
<dbReference type="InterPro" id="IPR019127">
    <property type="entry name" value="Exosortase"/>
</dbReference>
<keyword evidence="2" id="KW-1003">Cell membrane</keyword>
<name>A0A8J7Z478_9CYAN</name>
<dbReference type="InterPro" id="IPR022505">
    <property type="entry name" value="Exosortase_cyanobac"/>
</dbReference>
<sequence>MKSFPDAKFLLLGVAVALTTLHLHLVWRSEHPELLEPSLLCWAAAWFVAGRREWGKLDSGLAATSLGIVAIAWILLRSASVTGYDSFLRFAPIVSGFGLALLASGFGQLKHYWRELAILGFIAIPTTSLMAALDISRLTADFASNLLWYGGYPVTQQGVNLIMPTGTVEVYPGCSGISLIFQLLTLTFIFVMLFPLSRLQSAVLPIIAISIGFFVNGIRVALMAILFAQAKRDAFEYWHLGTGSLIFSLIAVALLGGVCYYLLEQAEPSDVQEGAEL</sequence>
<feature type="transmembrane region" description="Helical" evidence="8">
    <location>
        <begin position="170"/>
        <end position="196"/>
    </location>
</feature>
<evidence type="ECO:0000313" key="9">
    <source>
        <dbReference type="EMBL" id="NDJ19015.1"/>
    </source>
</evidence>
<evidence type="ECO:0000256" key="8">
    <source>
        <dbReference type="SAM" id="Phobius"/>
    </source>
</evidence>
<evidence type="ECO:0000256" key="7">
    <source>
        <dbReference type="ARBA" id="ARBA00023136"/>
    </source>
</evidence>
<dbReference type="InterPro" id="IPR026392">
    <property type="entry name" value="Exo/Archaeosortase_dom"/>
</dbReference>
<keyword evidence="4 8" id="KW-0812">Transmembrane</keyword>
<dbReference type="NCBIfam" id="TIGR04178">
    <property type="entry name" value="exo_archaeo"/>
    <property type="match status" value="1"/>
</dbReference>
<evidence type="ECO:0000256" key="3">
    <source>
        <dbReference type="ARBA" id="ARBA00022670"/>
    </source>
</evidence>
<feature type="transmembrane region" description="Helical" evidence="8">
    <location>
        <begin position="202"/>
        <end position="228"/>
    </location>
</feature>
<dbReference type="GO" id="GO:0008233">
    <property type="term" value="F:peptidase activity"/>
    <property type="evidence" value="ECO:0007669"/>
    <property type="project" value="UniProtKB-KW"/>
</dbReference>
<reference evidence="9" key="1">
    <citation type="submission" date="2019-12" db="EMBL/GenBank/DDBJ databases">
        <title>High-Quality draft genome sequences of three cyanobacteria isolated from the limestone walls of the Old Cathedral of Coimbra.</title>
        <authorList>
            <person name="Tiago I."/>
            <person name="Soares F."/>
            <person name="Portugal A."/>
        </authorList>
    </citation>
    <scope>NUCLEOTIDE SEQUENCE</scope>
    <source>
        <strain evidence="9">A</strain>
    </source>
</reference>
<dbReference type="NCBIfam" id="TIGR03763">
    <property type="entry name" value="cyanoexo_CrtA"/>
    <property type="match status" value="1"/>
</dbReference>
<dbReference type="Pfam" id="PF09721">
    <property type="entry name" value="Exosortase_EpsH"/>
    <property type="match status" value="1"/>
</dbReference>
<gene>
    <name evidence="9" type="primary">crtA</name>
    <name evidence="9" type="ORF">GS601_17275</name>
</gene>
<dbReference type="RefSeq" id="WP_162424544.1">
    <property type="nucleotide sequence ID" value="NZ_WVIE01000023.1"/>
</dbReference>
<evidence type="ECO:0000256" key="2">
    <source>
        <dbReference type="ARBA" id="ARBA00022475"/>
    </source>
</evidence>
<keyword evidence="5 9" id="KW-0378">Hydrolase</keyword>
<feature type="transmembrane region" description="Helical" evidence="8">
    <location>
        <begin position="112"/>
        <end position="133"/>
    </location>
</feature>
<organism evidence="9 10">
    <name type="scientific">Myxacorys almedinensis A</name>
    <dbReference type="NCBI Taxonomy" id="2690445"/>
    <lineage>
        <taxon>Bacteria</taxon>
        <taxon>Bacillati</taxon>
        <taxon>Cyanobacteriota</taxon>
        <taxon>Cyanophyceae</taxon>
        <taxon>Leptolyngbyales</taxon>
        <taxon>Leptolyngbyaceae</taxon>
        <taxon>Myxacorys</taxon>
        <taxon>Myxacorys almedinensis</taxon>
    </lineage>
</organism>
<keyword evidence="7 8" id="KW-0472">Membrane</keyword>
<protein>
    <submittedName>
        <fullName evidence="9">Cyanoexosortase A</fullName>
        <ecNumber evidence="9">3.4.22.-</ecNumber>
    </submittedName>
</protein>
<dbReference type="Proteomes" id="UP000646053">
    <property type="component" value="Unassembled WGS sequence"/>
</dbReference>
<evidence type="ECO:0000256" key="5">
    <source>
        <dbReference type="ARBA" id="ARBA00022801"/>
    </source>
</evidence>
<dbReference type="AlphaFoldDB" id="A0A8J7Z478"/>
<keyword evidence="3" id="KW-0645">Protease</keyword>
<feature type="transmembrane region" description="Helical" evidence="8">
    <location>
        <begin position="240"/>
        <end position="263"/>
    </location>
</feature>
<dbReference type="GO" id="GO:0006508">
    <property type="term" value="P:proteolysis"/>
    <property type="evidence" value="ECO:0007669"/>
    <property type="project" value="UniProtKB-KW"/>
</dbReference>
<comment type="subcellular location">
    <subcellularLocation>
        <location evidence="1">Cell membrane</location>
        <topology evidence="1">Multi-pass membrane protein</topology>
    </subcellularLocation>
</comment>
<keyword evidence="6 8" id="KW-1133">Transmembrane helix</keyword>
<evidence type="ECO:0000256" key="6">
    <source>
        <dbReference type="ARBA" id="ARBA00022989"/>
    </source>
</evidence>
<proteinExistence type="predicted"/>
<dbReference type="EMBL" id="WVIE01000023">
    <property type="protein sequence ID" value="NDJ19015.1"/>
    <property type="molecule type" value="Genomic_DNA"/>
</dbReference>
<accession>A0A8J7Z478</accession>
<keyword evidence="10" id="KW-1185">Reference proteome</keyword>
<comment type="caution">
    <text evidence="9">The sequence shown here is derived from an EMBL/GenBank/DDBJ whole genome shotgun (WGS) entry which is preliminary data.</text>
</comment>
<feature type="transmembrane region" description="Helical" evidence="8">
    <location>
        <begin position="88"/>
        <end position="106"/>
    </location>
</feature>
<dbReference type="GO" id="GO:0005886">
    <property type="term" value="C:plasma membrane"/>
    <property type="evidence" value="ECO:0007669"/>
    <property type="project" value="UniProtKB-SubCell"/>
</dbReference>